<dbReference type="GO" id="GO:0043490">
    <property type="term" value="P:malate-aspartate shuttle"/>
    <property type="evidence" value="ECO:0007669"/>
    <property type="project" value="TreeGrafter"/>
</dbReference>
<feature type="repeat" description="Solcar" evidence="17">
    <location>
        <begin position="466"/>
        <end position="554"/>
    </location>
</feature>
<dbReference type="PANTHER" id="PTHR45678:SF7">
    <property type="entry name" value="ELECTROGENIC ASPARTATE_GLUTAMATE ANTIPORTER SLC25A12, MITOCHONDRIAL"/>
    <property type="match status" value="1"/>
</dbReference>
<keyword evidence="5" id="KW-0479">Metal-binding</keyword>
<dbReference type="Pfam" id="PF00153">
    <property type="entry name" value="Mito_carr"/>
    <property type="match status" value="2"/>
</dbReference>
<evidence type="ECO:0000256" key="16">
    <source>
        <dbReference type="ARBA" id="ARBA00048652"/>
    </source>
</evidence>
<evidence type="ECO:0000256" key="17">
    <source>
        <dbReference type="PROSITE-ProRule" id="PRU00282"/>
    </source>
</evidence>
<comment type="subunit">
    <text evidence="14">Homodimer (via N-terminus).</text>
</comment>
<evidence type="ECO:0000256" key="8">
    <source>
        <dbReference type="ARBA" id="ARBA00022837"/>
    </source>
</evidence>
<evidence type="ECO:0000256" key="15">
    <source>
        <dbReference type="ARBA" id="ARBA00047487"/>
    </source>
</evidence>
<keyword evidence="3" id="KW-0813">Transport</keyword>
<evidence type="ECO:0000256" key="11">
    <source>
        <dbReference type="ARBA" id="ARBA00023128"/>
    </source>
</evidence>
<dbReference type="Gene3D" id="1.10.238.10">
    <property type="entry name" value="EF-hand"/>
    <property type="match status" value="2"/>
</dbReference>
<evidence type="ECO:0000256" key="2">
    <source>
        <dbReference type="ARBA" id="ARBA00006375"/>
    </source>
</evidence>
<keyword evidence="7" id="KW-0999">Mitochondrion inner membrane</keyword>
<keyword evidence="6" id="KW-0677">Repeat</keyword>
<dbReference type="PANTHER" id="PTHR45678">
    <property type="entry name" value="MITOCHONDRIAL 2-OXODICARBOXYLATE CARRIER 1-RELATED"/>
    <property type="match status" value="1"/>
</dbReference>
<protein>
    <submittedName>
        <fullName evidence="19">Solute carrier family 25 member 12</fullName>
    </submittedName>
</protein>
<dbReference type="Gene3D" id="1.50.40.10">
    <property type="entry name" value="Mitochondrial carrier domain"/>
    <property type="match status" value="1"/>
</dbReference>
<evidence type="ECO:0000259" key="18">
    <source>
        <dbReference type="PROSITE" id="PS50222"/>
    </source>
</evidence>
<reference evidence="19" key="2">
    <citation type="submission" date="2025-09" db="UniProtKB">
        <authorList>
            <consortium name="Ensembl"/>
        </authorList>
    </citation>
    <scope>IDENTIFICATION</scope>
</reference>
<evidence type="ECO:0000256" key="5">
    <source>
        <dbReference type="ARBA" id="ARBA00022723"/>
    </source>
</evidence>
<evidence type="ECO:0000256" key="7">
    <source>
        <dbReference type="ARBA" id="ARBA00022792"/>
    </source>
</evidence>
<accession>A0A8C1CGN2</accession>
<dbReference type="PROSITE" id="PS50222">
    <property type="entry name" value="EF_HAND_2"/>
    <property type="match status" value="2"/>
</dbReference>
<keyword evidence="20" id="KW-1185">Reference proteome</keyword>
<comment type="catalytic activity">
    <reaction evidence="15">
        <text>L-aspartate(in) + L-glutamate(out) + H(+)(out) = L-aspartate(out) + L-glutamate(in) + H(+)(in)</text>
        <dbReference type="Rhea" id="RHEA:70783"/>
        <dbReference type="ChEBI" id="CHEBI:15378"/>
        <dbReference type="ChEBI" id="CHEBI:29985"/>
        <dbReference type="ChEBI" id="CHEBI:29991"/>
    </reaction>
</comment>
<name>A0A8C1CGN2_CYPCA</name>
<dbReference type="InterPro" id="IPR002048">
    <property type="entry name" value="EF_hand_dom"/>
</dbReference>
<evidence type="ECO:0000256" key="14">
    <source>
        <dbReference type="ARBA" id="ARBA00038674"/>
    </source>
</evidence>
<dbReference type="PROSITE" id="PS50920">
    <property type="entry name" value="SOLCAR"/>
    <property type="match status" value="2"/>
</dbReference>
<keyword evidence="12 17" id="KW-0472">Membrane</keyword>
<dbReference type="SUPFAM" id="SSF103506">
    <property type="entry name" value="Mitochondrial carrier"/>
    <property type="match status" value="1"/>
</dbReference>
<dbReference type="GO" id="GO:0015183">
    <property type="term" value="F:L-aspartate transmembrane transporter activity"/>
    <property type="evidence" value="ECO:0007669"/>
    <property type="project" value="TreeGrafter"/>
</dbReference>
<keyword evidence="9" id="KW-1133">Transmembrane helix</keyword>
<dbReference type="GO" id="GO:0005313">
    <property type="term" value="F:L-glutamate transmembrane transporter activity"/>
    <property type="evidence" value="ECO:0007669"/>
    <property type="project" value="TreeGrafter"/>
</dbReference>
<dbReference type="PROSITE" id="PS00018">
    <property type="entry name" value="EF_HAND_1"/>
    <property type="match status" value="1"/>
</dbReference>
<evidence type="ECO:0000256" key="12">
    <source>
        <dbReference type="ARBA" id="ARBA00023136"/>
    </source>
</evidence>
<evidence type="ECO:0000256" key="6">
    <source>
        <dbReference type="ARBA" id="ARBA00022737"/>
    </source>
</evidence>
<dbReference type="GO" id="GO:0005509">
    <property type="term" value="F:calcium ion binding"/>
    <property type="evidence" value="ECO:0007669"/>
    <property type="project" value="InterPro"/>
</dbReference>
<dbReference type="InterPro" id="IPR018247">
    <property type="entry name" value="EF_Hand_1_Ca_BS"/>
</dbReference>
<dbReference type="SMART" id="SM00054">
    <property type="entry name" value="EFh"/>
    <property type="match status" value="3"/>
</dbReference>
<sequence length="630" mass="69375">VVVLQVQLTKRADPNELKGIFQKYASVVDKDGERYMTPNDFVQKYLGLHTQLHYNPKTVQLLAGVADTTKDGLISFQEFLAFESVLCVPDALFIVAFQLFDKTGTGYVSFENVRDIFSQTTVHHHIPFNWDCEFIRLHFGNDRKKSLSYLEFTQFLQELQLEHARQAFAQKDKVKSGAVSALDFSDIMSTIRHHMLTPFVEENLVSAAGGGTSHMVSFSYFNAFNSLLNHMELIRKIYSTLAGSRKDTLVTKEEFVHSANKFGQITPMEIDILFQLAGLHSQTGRLNLADIERIAPLEEGALPYNLAEVQRQHSHADVSRPVWLQAAESAYRFTLGSIAGGLVPQLIGVAPEKAIKLTVNDFVRDKFTTKEDTIPLAAEILAGGCAGGSQVIFTNPLEIVKIRLQVAGEITTGPRVSALSVVRDLGFFGLYKGAKACFLRDIPFSAIYFPVYAHTKASMADEDGRVGPLQLLTAGAIAGVPAASLVTPADVIKTRLQVAARAGQTTYSGVIDCFRKILHEEGFRALWKGAGARVFRSSPQFGVTLVTYELLQRWFYVDFGGHRPTGSEPTPKSRISELPPVSSEHVGGYRLAAATFAGVENKFGLHLPKFKSSGVTAIHSETPKEQDGAL</sequence>
<comment type="similarity">
    <text evidence="2">Belongs to the mitochondrial carrier (TC 2.A.29) family.</text>
</comment>
<feature type="domain" description="EF-hand" evidence="18">
    <location>
        <begin position="159"/>
        <end position="194"/>
    </location>
</feature>
<keyword evidence="10" id="KW-0007">Acetylation</keyword>
<comment type="subcellular location">
    <subcellularLocation>
        <location evidence="1">Mitochondrion inner membrane</location>
        <topology evidence="1">Multi-pass membrane protein</topology>
    </subcellularLocation>
</comment>
<dbReference type="Proteomes" id="UP001108240">
    <property type="component" value="Unplaced"/>
</dbReference>
<proteinExistence type="inferred from homology"/>
<dbReference type="InterPro" id="IPR023395">
    <property type="entry name" value="MCP_dom_sf"/>
</dbReference>
<organism evidence="19 20">
    <name type="scientific">Cyprinus carpio carpio</name>
    <dbReference type="NCBI Taxonomy" id="630221"/>
    <lineage>
        <taxon>Eukaryota</taxon>
        <taxon>Metazoa</taxon>
        <taxon>Chordata</taxon>
        <taxon>Craniata</taxon>
        <taxon>Vertebrata</taxon>
        <taxon>Euteleostomi</taxon>
        <taxon>Actinopterygii</taxon>
        <taxon>Neopterygii</taxon>
        <taxon>Teleostei</taxon>
        <taxon>Ostariophysi</taxon>
        <taxon>Cypriniformes</taxon>
        <taxon>Cyprinidae</taxon>
        <taxon>Cyprininae</taxon>
        <taxon>Cyprinus</taxon>
    </lineage>
</organism>
<evidence type="ECO:0000256" key="4">
    <source>
        <dbReference type="ARBA" id="ARBA00022692"/>
    </source>
</evidence>
<feature type="repeat" description="Solcar" evidence="17">
    <location>
        <begin position="374"/>
        <end position="458"/>
    </location>
</feature>
<dbReference type="InterPro" id="IPR051028">
    <property type="entry name" value="Mito_Solute_Carrier"/>
</dbReference>
<dbReference type="SUPFAM" id="SSF47473">
    <property type="entry name" value="EF-hand"/>
    <property type="match status" value="2"/>
</dbReference>
<dbReference type="GO" id="GO:0005743">
    <property type="term" value="C:mitochondrial inner membrane"/>
    <property type="evidence" value="ECO:0007669"/>
    <property type="project" value="UniProtKB-SubCell"/>
</dbReference>
<dbReference type="FunFam" id="1.50.40.10:FF:000004">
    <property type="entry name" value="Calcium-binding mitochondrial carrier protein Aralar1"/>
    <property type="match status" value="1"/>
</dbReference>
<reference evidence="19" key="1">
    <citation type="submission" date="2025-08" db="UniProtKB">
        <authorList>
            <consortium name="Ensembl"/>
        </authorList>
    </citation>
    <scope>IDENTIFICATION</scope>
</reference>
<feature type="domain" description="EF-hand" evidence="18">
    <location>
        <begin position="88"/>
        <end position="123"/>
    </location>
</feature>
<evidence type="ECO:0000256" key="1">
    <source>
        <dbReference type="ARBA" id="ARBA00004448"/>
    </source>
</evidence>
<keyword evidence="4 17" id="KW-0812">Transmembrane</keyword>
<keyword evidence="11" id="KW-0496">Mitochondrion</keyword>
<evidence type="ECO:0000313" key="20">
    <source>
        <dbReference type="Proteomes" id="UP001108240"/>
    </source>
</evidence>
<comment type="catalytic activity">
    <reaction evidence="13">
        <text>3-sulfino-L-alanine(out) + L-aspartate(in) = 3-sulfino-L-alanine(in) + L-aspartate(out)</text>
        <dbReference type="Rhea" id="RHEA:70975"/>
        <dbReference type="ChEBI" id="CHEBI:29991"/>
        <dbReference type="ChEBI" id="CHEBI:61085"/>
    </reaction>
</comment>
<evidence type="ECO:0000256" key="9">
    <source>
        <dbReference type="ARBA" id="ARBA00022989"/>
    </source>
</evidence>
<comment type="catalytic activity">
    <reaction evidence="16">
        <text>3-sulfino-L-alanine(out) + L-glutamate(in) + H(+)(in) = 3-sulfino-L-alanine(in) + L-glutamate(out) + H(+)(out)</text>
        <dbReference type="Rhea" id="RHEA:70967"/>
        <dbReference type="ChEBI" id="CHEBI:15378"/>
        <dbReference type="ChEBI" id="CHEBI:29985"/>
        <dbReference type="ChEBI" id="CHEBI:61085"/>
    </reaction>
</comment>
<keyword evidence="8" id="KW-0106">Calcium</keyword>
<evidence type="ECO:0000313" key="19">
    <source>
        <dbReference type="Ensembl" id="ENSCCRP00000048490.2"/>
    </source>
</evidence>
<evidence type="ECO:0000256" key="3">
    <source>
        <dbReference type="ARBA" id="ARBA00022448"/>
    </source>
</evidence>
<dbReference type="Ensembl" id="ENSCCRT00000052543.2">
    <property type="protein sequence ID" value="ENSCCRP00000048490.2"/>
    <property type="gene ID" value="ENSCCRG00000018955.2"/>
</dbReference>
<dbReference type="AlphaFoldDB" id="A0A8C1CGN2"/>
<evidence type="ECO:0000256" key="10">
    <source>
        <dbReference type="ARBA" id="ARBA00022990"/>
    </source>
</evidence>
<dbReference type="InterPro" id="IPR011992">
    <property type="entry name" value="EF-hand-dom_pair"/>
</dbReference>
<dbReference type="InterPro" id="IPR018108">
    <property type="entry name" value="MCP_transmembrane"/>
</dbReference>
<evidence type="ECO:0000256" key="13">
    <source>
        <dbReference type="ARBA" id="ARBA00037019"/>
    </source>
</evidence>
<dbReference type="FunFam" id="1.10.238.10:FF:000064">
    <property type="entry name" value="calcium-binding mitochondrial carrier protein Aralar1 isoform X1"/>
    <property type="match status" value="1"/>
</dbReference>
<dbReference type="GeneTree" id="ENSGT00940000155963"/>